<feature type="domain" description="SPOR" evidence="1">
    <location>
        <begin position="67"/>
        <end position="134"/>
    </location>
</feature>
<dbReference type="SUPFAM" id="SSF110997">
    <property type="entry name" value="Sporulation related repeat"/>
    <property type="match status" value="1"/>
</dbReference>
<dbReference type="InterPro" id="IPR036680">
    <property type="entry name" value="SPOR-like_sf"/>
</dbReference>
<protein>
    <submittedName>
        <fullName evidence="2">SPOR domain-containing protein</fullName>
    </submittedName>
</protein>
<proteinExistence type="predicted"/>
<evidence type="ECO:0000313" key="2">
    <source>
        <dbReference type="EMBL" id="UZE95846.1"/>
    </source>
</evidence>
<organism evidence="2 3">
    <name type="scientific">Alkalimarinus alittae</name>
    <dbReference type="NCBI Taxonomy" id="2961619"/>
    <lineage>
        <taxon>Bacteria</taxon>
        <taxon>Pseudomonadati</taxon>
        <taxon>Pseudomonadota</taxon>
        <taxon>Gammaproteobacteria</taxon>
        <taxon>Alteromonadales</taxon>
        <taxon>Alteromonadaceae</taxon>
        <taxon>Alkalimarinus</taxon>
    </lineage>
</organism>
<dbReference type="RefSeq" id="WP_265047328.1">
    <property type="nucleotide sequence ID" value="NZ_CP100390.1"/>
</dbReference>
<gene>
    <name evidence="2" type="ORF">NKI27_17605</name>
</gene>
<evidence type="ECO:0000313" key="3">
    <source>
        <dbReference type="Proteomes" id="UP001163739"/>
    </source>
</evidence>
<dbReference type="Gene3D" id="3.30.70.1070">
    <property type="entry name" value="Sporulation related repeat"/>
    <property type="match status" value="1"/>
</dbReference>
<reference evidence="2" key="1">
    <citation type="submission" date="2022-06" db="EMBL/GenBank/DDBJ databases">
        <title>Alkalimarinus sp. nov., isolated from gut of a Alitta virens.</title>
        <authorList>
            <person name="Yang A.I."/>
            <person name="Shin N.-R."/>
        </authorList>
    </citation>
    <scope>NUCLEOTIDE SEQUENCE</scope>
    <source>
        <strain evidence="2">A2M4</strain>
    </source>
</reference>
<evidence type="ECO:0000259" key="1">
    <source>
        <dbReference type="Pfam" id="PF05036"/>
    </source>
</evidence>
<keyword evidence="3" id="KW-1185">Reference proteome</keyword>
<accession>A0ABY6N160</accession>
<name>A0ABY6N160_9ALTE</name>
<dbReference type="Pfam" id="PF05036">
    <property type="entry name" value="SPOR"/>
    <property type="match status" value="1"/>
</dbReference>
<dbReference type="EMBL" id="CP100390">
    <property type="protein sequence ID" value="UZE95846.1"/>
    <property type="molecule type" value="Genomic_DNA"/>
</dbReference>
<sequence>MRWIFLTLVLLNALFAALEVFEGMGGNKKAENYRVLEGRGRLLLLGELDPLFSRAGPEGVGMLCLLLGPIDSPLSAKKLLRELNSEGLDTKIITQPIIKAPNYWVHLEPYENRKAAITKLKELKSAKVDSYLITQGELTNGISLGMFENIDSARRMLKKRQTQGYDVKIKELGKQAFEYWVFVEGQGVAELDKIITKNMEELKMSFGKREISCKSVASENNLP</sequence>
<dbReference type="Proteomes" id="UP001163739">
    <property type="component" value="Chromosome"/>
</dbReference>
<dbReference type="InterPro" id="IPR007730">
    <property type="entry name" value="SPOR-like_dom"/>
</dbReference>